<evidence type="ECO:0000256" key="1">
    <source>
        <dbReference type="SAM" id="MobiDB-lite"/>
    </source>
</evidence>
<sequence>MARAQLGGLVAQLFVGELLVILFEGADRLHDLLEPPEQAALTGTQKFLERVGHGVSPSVGLRGGRSADPAHAVGRPTGIPAYVIHP</sequence>
<reference evidence="3" key="1">
    <citation type="journal article" date="2019" name="Int. J. Syst. Evol. Microbiol.">
        <title>The Global Catalogue of Microorganisms (GCM) 10K type strain sequencing project: providing services to taxonomists for standard genome sequencing and annotation.</title>
        <authorList>
            <consortium name="The Broad Institute Genomics Platform"/>
            <consortium name="The Broad Institute Genome Sequencing Center for Infectious Disease"/>
            <person name="Wu L."/>
            <person name="Ma J."/>
        </authorList>
    </citation>
    <scope>NUCLEOTIDE SEQUENCE [LARGE SCALE GENOMIC DNA]</scope>
    <source>
        <strain evidence="3">JCM 16544</strain>
    </source>
</reference>
<gene>
    <name evidence="2" type="ORF">GCM10022200_11300</name>
</gene>
<dbReference type="Proteomes" id="UP001501697">
    <property type="component" value="Unassembled WGS sequence"/>
</dbReference>
<feature type="region of interest" description="Disordered" evidence="1">
    <location>
        <begin position="58"/>
        <end position="86"/>
    </location>
</feature>
<dbReference type="EMBL" id="BAAAYU010000003">
    <property type="protein sequence ID" value="GAA3630323.1"/>
    <property type="molecule type" value="Genomic_DNA"/>
</dbReference>
<comment type="caution">
    <text evidence="2">The sequence shown here is derived from an EMBL/GenBank/DDBJ whole genome shotgun (WGS) entry which is preliminary data.</text>
</comment>
<name>A0ABP7AEG3_9MICO</name>
<keyword evidence="3" id="KW-1185">Reference proteome</keyword>
<proteinExistence type="predicted"/>
<evidence type="ECO:0000313" key="2">
    <source>
        <dbReference type="EMBL" id="GAA3630323.1"/>
    </source>
</evidence>
<evidence type="ECO:0000313" key="3">
    <source>
        <dbReference type="Proteomes" id="UP001501697"/>
    </source>
</evidence>
<protein>
    <submittedName>
        <fullName evidence="2">Uncharacterized protein</fullName>
    </submittedName>
</protein>
<accession>A0ABP7AEG3</accession>
<organism evidence="2 3">
    <name type="scientific">Microbacterium awajiense</name>
    <dbReference type="NCBI Taxonomy" id="415214"/>
    <lineage>
        <taxon>Bacteria</taxon>
        <taxon>Bacillati</taxon>
        <taxon>Actinomycetota</taxon>
        <taxon>Actinomycetes</taxon>
        <taxon>Micrococcales</taxon>
        <taxon>Microbacteriaceae</taxon>
        <taxon>Microbacterium</taxon>
    </lineage>
</organism>